<feature type="compositionally biased region" description="Pro residues" evidence="2">
    <location>
        <begin position="882"/>
        <end position="896"/>
    </location>
</feature>
<dbReference type="InterPro" id="IPR026203">
    <property type="entry name" value="IHABP"/>
</dbReference>
<dbReference type="PANTHER" id="PTHR18956">
    <property type="entry name" value="HYALURONAN MEDIATED MOTILITY RECEPTOR"/>
    <property type="match status" value="1"/>
</dbReference>
<feature type="coiled-coil region" evidence="1">
    <location>
        <begin position="295"/>
        <end position="456"/>
    </location>
</feature>
<name>A0A1R2D1Y5_9CILI</name>
<feature type="coiled-coil region" evidence="1">
    <location>
        <begin position="503"/>
        <end position="649"/>
    </location>
</feature>
<accession>A0A1R2D1Y5</accession>
<proteinExistence type="predicted"/>
<feature type="coiled-coil region" evidence="1">
    <location>
        <begin position="699"/>
        <end position="733"/>
    </location>
</feature>
<gene>
    <name evidence="3" type="ORF">SteCoe_1321</name>
</gene>
<feature type="coiled-coil region" evidence="1">
    <location>
        <begin position="786"/>
        <end position="820"/>
    </location>
</feature>
<feature type="coiled-coil region" evidence="1">
    <location>
        <begin position="158"/>
        <end position="234"/>
    </location>
</feature>
<evidence type="ECO:0000256" key="2">
    <source>
        <dbReference type="SAM" id="MobiDB-lite"/>
    </source>
</evidence>
<keyword evidence="1" id="KW-0175">Coiled coil</keyword>
<keyword evidence="4" id="KW-1185">Reference proteome</keyword>
<dbReference type="EMBL" id="MPUH01000014">
    <property type="protein sequence ID" value="OMJ95268.1"/>
    <property type="molecule type" value="Genomic_DNA"/>
</dbReference>
<comment type="caution">
    <text evidence="3">The sequence shown here is derived from an EMBL/GenBank/DDBJ whole genome shotgun (WGS) entry which is preliminary data.</text>
</comment>
<feature type="compositionally biased region" description="Pro residues" evidence="2">
    <location>
        <begin position="935"/>
        <end position="958"/>
    </location>
</feature>
<feature type="compositionally biased region" description="Polar residues" evidence="2">
    <location>
        <begin position="863"/>
        <end position="881"/>
    </location>
</feature>
<evidence type="ECO:0000313" key="3">
    <source>
        <dbReference type="EMBL" id="OMJ95268.1"/>
    </source>
</evidence>
<sequence length="1268" mass="147052">MDIKCTSEDCSLIGIYSCCDESNLCLTHLHIHNSLNLEHKKSLFFITNQDKREVFANAFKEKIDLIKTRKETMIRLLTSFSEETKIKVEKIIEDNMKIEADYIQSLDLIMSDQTEWDSNTEEFLNKQIGDGQVFYTFTSEEEINFRNFIDNLQTEIKIDNCEEQAFLISKLKEELEEKNMKIAQMDDINNRLEEELSKKIDAVDIKDENQDMLISELKEELNEKSKKIVEVVEMNCRLKEELELKSKDFVCLVEERNLEVMKLQEKIYGMSWKISEIDLKLEDELNKNICLTSTAEEQCMLISKLQKEMQEMSEKINEITEVNNNFQVELDVKSKELDSLSEENHIKIAKLHEEIQEKSQKIAEILEINSKLEENLKNTIDSSCLGENSIRLIDELKEELQEKSQKIMEITEERDRAIQERIEENYKIEEFFKEKIKDLENVLNDKNYELSKAYEKIEQLNTYPSENLNIKDEEIKVLGERNNELITQIQENDNKISGFYTSIKELEDQTEIKNNKIAKMHKKIKKLKNVISNKSNYESEIKEENKELLVKIENKDEEIKNLVKELEKGQKYMEKDNGSNGELEEKVQDAEKRFLNAVNEIEILNLKIIEIEEERLKYFETCNTLTNQLSESEKENEAKNEEIKEKTAEIILKNTELVEVSKKIQELYTEIEKNQIHSYEQAQEIQLKNTEIDIKMTKIQEINKEIQEKDFNLKKIASELRSKDDKLLVLEKEILKIQKSNTENKTLLEAKDKEIKILQSKISKPKPLAIESKPITGDSKVHIEEIKSLSTKLKIAETKIKSQENEIFSLKEDLKNQLKANLETKKDPMELKKSITSIAPTPIAFSSRNQDTKKPNYLPSPSPLITGNRNINPSATSNNSTKPPPAIFAPSAPPPLISTSNNLPPSLLTTSINPPPPLISTSNNLPPSLLTTSNNPPPPLLTTSINPPPPLLTTSNNPPPLLVTQTSLPPLLNVSSTNPPPLFGSQNKLDQPQIYAKKQPIPNRPENNSEINSELERKIKEITTEKEQLNKKIEELSNEYESKVQKLSEEQQEYKKLIEEEKNRNKELLEKQEILEKANDEEEKQRLCLELEVIKYDKNLIENFLVQNIRKKFNISEDPIQEFRLFECEISPVMDRDGQYYAEILVDKLHFYGNQDGINAYDENSQYVQTLKHERLDYFKGFCVSGNMKAFCVLYENELALYSINDLNTTFLTVVELNGIFTVYFTWNGKFCLVCGSEELILLFVGERVENIVRLNLSEYPAISSIFS</sequence>
<evidence type="ECO:0000256" key="1">
    <source>
        <dbReference type="SAM" id="Coils"/>
    </source>
</evidence>
<dbReference type="PANTHER" id="PTHR18956:SF6">
    <property type="entry name" value="HYALURONAN MEDIATED MOTILITY RECEPTOR"/>
    <property type="match status" value="1"/>
</dbReference>
<dbReference type="Proteomes" id="UP000187209">
    <property type="component" value="Unassembled WGS sequence"/>
</dbReference>
<reference evidence="3 4" key="1">
    <citation type="submission" date="2016-11" db="EMBL/GenBank/DDBJ databases">
        <title>The macronuclear genome of Stentor coeruleus: a giant cell with tiny introns.</title>
        <authorList>
            <person name="Slabodnick M."/>
            <person name="Ruby J.G."/>
            <person name="Reiff S.B."/>
            <person name="Swart E.C."/>
            <person name="Gosai S."/>
            <person name="Prabakaran S."/>
            <person name="Witkowska E."/>
            <person name="Larue G.E."/>
            <person name="Fisher S."/>
            <person name="Freeman R.M."/>
            <person name="Gunawardena J."/>
            <person name="Chu W."/>
            <person name="Stover N.A."/>
            <person name="Gregory B.D."/>
            <person name="Nowacki M."/>
            <person name="Derisi J."/>
            <person name="Roy S.W."/>
            <person name="Marshall W.F."/>
            <person name="Sood P."/>
        </authorList>
    </citation>
    <scope>NUCLEOTIDE SEQUENCE [LARGE SCALE GENOMIC DNA]</scope>
    <source>
        <strain evidence="3">WM001</strain>
    </source>
</reference>
<feature type="compositionally biased region" description="Low complexity" evidence="2">
    <location>
        <begin position="903"/>
        <end position="912"/>
    </location>
</feature>
<dbReference type="GO" id="GO:0016020">
    <property type="term" value="C:membrane"/>
    <property type="evidence" value="ECO:0007669"/>
    <property type="project" value="TreeGrafter"/>
</dbReference>
<feature type="coiled-coil region" evidence="1">
    <location>
        <begin position="1008"/>
        <end position="1092"/>
    </location>
</feature>
<feature type="compositionally biased region" description="Low complexity" evidence="2">
    <location>
        <begin position="919"/>
        <end position="934"/>
    </location>
</feature>
<protein>
    <submittedName>
        <fullName evidence="3">Uncharacterized protein</fullName>
    </submittedName>
</protein>
<organism evidence="3 4">
    <name type="scientific">Stentor coeruleus</name>
    <dbReference type="NCBI Taxonomy" id="5963"/>
    <lineage>
        <taxon>Eukaryota</taxon>
        <taxon>Sar</taxon>
        <taxon>Alveolata</taxon>
        <taxon>Ciliophora</taxon>
        <taxon>Postciliodesmatophora</taxon>
        <taxon>Heterotrichea</taxon>
        <taxon>Heterotrichida</taxon>
        <taxon>Stentoridae</taxon>
        <taxon>Stentor</taxon>
    </lineage>
</organism>
<evidence type="ECO:0000313" key="4">
    <source>
        <dbReference type="Proteomes" id="UP000187209"/>
    </source>
</evidence>
<feature type="region of interest" description="Disordered" evidence="2">
    <location>
        <begin position="842"/>
        <end position="958"/>
    </location>
</feature>
<dbReference type="GO" id="GO:0005540">
    <property type="term" value="F:hyaluronic acid binding"/>
    <property type="evidence" value="ECO:0007669"/>
    <property type="project" value="InterPro"/>
</dbReference>
<dbReference type="AlphaFoldDB" id="A0A1R2D1Y5"/>